<comment type="subcellular location">
    <subcellularLocation>
        <location evidence="1">Cell outer membrane</location>
        <topology evidence="1">Multi-pass membrane protein</topology>
    </subcellularLocation>
</comment>
<gene>
    <name evidence="11" type="ORF">DB31_5019</name>
</gene>
<feature type="domain" description="PEGA" evidence="10">
    <location>
        <begin position="111"/>
        <end position="176"/>
    </location>
</feature>
<dbReference type="InterPro" id="IPR012910">
    <property type="entry name" value="Plug_dom"/>
</dbReference>
<dbReference type="GO" id="GO:0015344">
    <property type="term" value="F:siderophore uptake transmembrane transporter activity"/>
    <property type="evidence" value="ECO:0007669"/>
    <property type="project" value="TreeGrafter"/>
</dbReference>
<dbReference type="AlphaFoldDB" id="A0A085WQL4"/>
<organism evidence="11 12">
    <name type="scientific">Hyalangium minutum</name>
    <dbReference type="NCBI Taxonomy" id="394096"/>
    <lineage>
        <taxon>Bacteria</taxon>
        <taxon>Pseudomonadati</taxon>
        <taxon>Myxococcota</taxon>
        <taxon>Myxococcia</taxon>
        <taxon>Myxococcales</taxon>
        <taxon>Cystobacterineae</taxon>
        <taxon>Archangiaceae</taxon>
        <taxon>Hyalangium</taxon>
    </lineage>
</organism>
<evidence type="ECO:0000256" key="7">
    <source>
        <dbReference type="PROSITE-ProRule" id="PRU00339"/>
    </source>
</evidence>
<dbReference type="GO" id="GO:0044718">
    <property type="term" value="P:siderophore transmembrane transport"/>
    <property type="evidence" value="ECO:0007669"/>
    <property type="project" value="TreeGrafter"/>
</dbReference>
<dbReference type="PROSITE" id="PS50005">
    <property type="entry name" value="TPR"/>
    <property type="match status" value="1"/>
</dbReference>
<keyword evidence="11" id="KW-0675">Receptor</keyword>
<keyword evidence="7" id="KW-0802">TPR repeat</keyword>
<feature type="domain" description="TonB-dependent receptor plug" evidence="9">
    <location>
        <begin position="341"/>
        <end position="447"/>
    </location>
</feature>
<evidence type="ECO:0000256" key="8">
    <source>
        <dbReference type="SAM" id="SignalP"/>
    </source>
</evidence>
<dbReference type="InterPro" id="IPR011990">
    <property type="entry name" value="TPR-like_helical_dom_sf"/>
</dbReference>
<dbReference type="STRING" id="394096.DB31_5019"/>
<name>A0A085WQL4_9BACT</name>
<protein>
    <submittedName>
        <fullName evidence="11">TonB-dependent receptor</fullName>
    </submittedName>
</protein>
<sequence length="957" mass="105026">MSRALLLLLLLIAGAAQGADVADEAEFHFRRGLAFQRQGRFEDALQEFYASNRLVPNRNVQLNIASTLGRLQLYDEAFRAYSELARQPLPQDERKDVDQALAYLRPRLALVRVESTPPGASIFVGRRDLGALGSTPKTLALKPGRHRILLDLDGYRSAELEVEVVRGREVLATGELALIVGGLDIRGVPPQAEIRLEETGEVLRTGPGEVKNLRPGRMLLRVVAPGFLPDLEDIEVVADQTRPVELRLVPEPPAPRLTGSLVVRANVDGAVVLVDDREVGFTPAVIEGVDAGRRVVEVRQEGLEPFRTEVELKDRQLLPVEAKLKPLRLEVAGATQRQIRLEDAPASTTIITAEELRLFGYRTVAEALRSVRSLQVWTDRLYDSAGMRGFGVPENANARILVLLNGHPLNDIARGYGPLGMDLGIDMAQVERIEVVRGEGMVFGTTAFLGLVNVVTRRPEDGVHVRFSLSANTLPGADFQSMASTKSGERELVVLAGAGRSIGDPLPLPSTETLLSDLETSQRVFAFGRYKNFALTSGLIHRTKQVPTGFLWAGASAVQATDLRGFAALQYSRTYPGGSFLLSRVALDVSDYSLRTPSTAAPESQGSETGQGVSLSGEVRFEWARSNTSRIILGTALQQSLSLDGTLQAGNGPKVDLYPGQRTEFTLYGSYEWAPKPWFLLHFGSRINPVRESLRARGAFDQVFKLAPVLAIVSKPYEGGSLKFTSGVTGRGPSERELRYDFRPFDRIRPTELNSESHFSLALEHTHTVSDETSIIVGAFLNSYGDIVRTMPGSTPPYRYSASGPFGLGGTEFELRYAPGTGQLVSLSGYLQTRLDEPGQVIREEGNEETTEQQLVNSAEHAISARFGLPILKQGLVAGAELVFTGARYDFSGRRIPQSLYMNLVMSGQFQPWQLRYYGGVYNLLDERALTPISPDYQRPSVPQYGREVRLGLSRSF</sequence>
<dbReference type="InterPro" id="IPR037066">
    <property type="entry name" value="Plug_dom_sf"/>
</dbReference>
<evidence type="ECO:0000256" key="1">
    <source>
        <dbReference type="ARBA" id="ARBA00004571"/>
    </source>
</evidence>
<dbReference type="GO" id="GO:0009279">
    <property type="term" value="C:cell outer membrane"/>
    <property type="evidence" value="ECO:0007669"/>
    <property type="project" value="UniProtKB-SubCell"/>
</dbReference>
<dbReference type="Gene3D" id="2.170.130.10">
    <property type="entry name" value="TonB-dependent receptor, plug domain"/>
    <property type="match status" value="1"/>
</dbReference>
<evidence type="ECO:0000313" key="12">
    <source>
        <dbReference type="Proteomes" id="UP000028725"/>
    </source>
</evidence>
<keyword evidence="4" id="KW-0812">Transmembrane</keyword>
<evidence type="ECO:0000256" key="4">
    <source>
        <dbReference type="ARBA" id="ARBA00022692"/>
    </source>
</evidence>
<keyword evidence="12" id="KW-1185">Reference proteome</keyword>
<dbReference type="PANTHER" id="PTHR30069">
    <property type="entry name" value="TONB-DEPENDENT OUTER MEMBRANE RECEPTOR"/>
    <property type="match status" value="1"/>
</dbReference>
<feature type="signal peptide" evidence="8">
    <location>
        <begin position="1"/>
        <end position="18"/>
    </location>
</feature>
<dbReference type="InterPro" id="IPR019734">
    <property type="entry name" value="TPR_rpt"/>
</dbReference>
<accession>A0A085WQL4</accession>
<dbReference type="Proteomes" id="UP000028725">
    <property type="component" value="Unassembled WGS sequence"/>
</dbReference>
<evidence type="ECO:0000259" key="9">
    <source>
        <dbReference type="Pfam" id="PF07715"/>
    </source>
</evidence>
<feature type="chain" id="PRO_5001799850" evidence="8">
    <location>
        <begin position="19"/>
        <end position="957"/>
    </location>
</feature>
<dbReference type="EMBL" id="JMCB01000003">
    <property type="protein sequence ID" value="KFE69977.1"/>
    <property type="molecule type" value="Genomic_DNA"/>
</dbReference>
<evidence type="ECO:0000256" key="6">
    <source>
        <dbReference type="ARBA" id="ARBA00023237"/>
    </source>
</evidence>
<dbReference type="Pfam" id="PF07715">
    <property type="entry name" value="Plug"/>
    <property type="match status" value="1"/>
</dbReference>
<evidence type="ECO:0000256" key="2">
    <source>
        <dbReference type="ARBA" id="ARBA00022448"/>
    </source>
</evidence>
<keyword evidence="3" id="KW-1134">Transmembrane beta strand</keyword>
<dbReference type="OrthoDB" id="9800913at2"/>
<dbReference type="InterPro" id="IPR013229">
    <property type="entry name" value="PEGA"/>
</dbReference>
<dbReference type="SUPFAM" id="SSF56935">
    <property type="entry name" value="Porins"/>
    <property type="match status" value="1"/>
</dbReference>
<feature type="repeat" description="TPR" evidence="7">
    <location>
        <begin position="25"/>
        <end position="58"/>
    </location>
</feature>
<reference evidence="11 12" key="1">
    <citation type="submission" date="2014-04" db="EMBL/GenBank/DDBJ databases">
        <title>Genome assembly of Hyalangium minutum DSM 14724.</title>
        <authorList>
            <person name="Sharma G."/>
            <person name="Subramanian S."/>
        </authorList>
    </citation>
    <scope>NUCLEOTIDE SEQUENCE [LARGE SCALE GENOMIC DNA]</scope>
    <source>
        <strain evidence="11 12">DSM 14724</strain>
    </source>
</reference>
<keyword evidence="5" id="KW-0472">Membrane</keyword>
<evidence type="ECO:0000313" key="11">
    <source>
        <dbReference type="EMBL" id="KFE69977.1"/>
    </source>
</evidence>
<dbReference type="InterPro" id="IPR039426">
    <property type="entry name" value="TonB-dep_rcpt-like"/>
</dbReference>
<keyword evidence="6" id="KW-0998">Cell outer membrane</keyword>
<evidence type="ECO:0000259" key="10">
    <source>
        <dbReference type="Pfam" id="PF08308"/>
    </source>
</evidence>
<dbReference type="PANTHER" id="PTHR30069:SF37">
    <property type="entry name" value="FERRIC VIBRIOBACTIN RECEPTOR VIUA"/>
    <property type="match status" value="1"/>
</dbReference>
<comment type="caution">
    <text evidence="11">The sequence shown here is derived from an EMBL/GenBank/DDBJ whole genome shotgun (WGS) entry which is preliminary data.</text>
</comment>
<dbReference type="Gene3D" id="1.25.40.10">
    <property type="entry name" value="Tetratricopeptide repeat domain"/>
    <property type="match status" value="1"/>
</dbReference>
<dbReference type="InterPro" id="IPR036942">
    <property type="entry name" value="Beta-barrel_TonB_sf"/>
</dbReference>
<keyword evidence="2" id="KW-0813">Transport</keyword>
<dbReference type="Pfam" id="PF08308">
    <property type="entry name" value="PEGA"/>
    <property type="match status" value="2"/>
</dbReference>
<dbReference type="SUPFAM" id="SSF48452">
    <property type="entry name" value="TPR-like"/>
    <property type="match status" value="1"/>
</dbReference>
<evidence type="ECO:0000256" key="5">
    <source>
        <dbReference type="ARBA" id="ARBA00023136"/>
    </source>
</evidence>
<feature type="domain" description="PEGA" evidence="10">
    <location>
        <begin position="259"/>
        <end position="326"/>
    </location>
</feature>
<dbReference type="RefSeq" id="WP_044184444.1">
    <property type="nucleotide sequence ID" value="NZ_JMCB01000003.1"/>
</dbReference>
<proteinExistence type="predicted"/>
<keyword evidence="8" id="KW-0732">Signal</keyword>
<dbReference type="Gene3D" id="2.40.170.20">
    <property type="entry name" value="TonB-dependent receptor, beta-barrel domain"/>
    <property type="match status" value="1"/>
</dbReference>
<evidence type="ECO:0000256" key="3">
    <source>
        <dbReference type="ARBA" id="ARBA00022452"/>
    </source>
</evidence>